<evidence type="ECO:0000313" key="1">
    <source>
        <dbReference type="EMBL" id="CAH2050199.1"/>
    </source>
</evidence>
<organism evidence="1 2">
    <name type="scientific">Iphiclides podalirius</name>
    <name type="common">scarce swallowtail</name>
    <dbReference type="NCBI Taxonomy" id="110791"/>
    <lineage>
        <taxon>Eukaryota</taxon>
        <taxon>Metazoa</taxon>
        <taxon>Ecdysozoa</taxon>
        <taxon>Arthropoda</taxon>
        <taxon>Hexapoda</taxon>
        <taxon>Insecta</taxon>
        <taxon>Pterygota</taxon>
        <taxon>Neoptera</taxon>
        <taxon>Endopterygota</taxon>
        <taxon>Lepidoptera</taxon>
        <taxon>Glossata</taxon>
        <taxon>Ditrysia</taxon>
        <taxon>Papilionoidea</taxon>
        <taxon>Papilionidae</taxon>
        <taxon>Papilioninae</taxon>
        <taxon>Iphiclides</taxon>
    </lineage>
</organism>
<sequence length="74" mass="8704">MIVDSCVLGRWQEFWQNCFGSSLRRLLWRQRILTECCAKWTAPVRRTRHGPEPLLHCALPYVFPGYSPNDNVRA</sequence>
<proteinExistence type="predicted"/>
<accession>A0ABN8IFG6</accession>
<keyword evidence="2" id="KW-1185">Reference proteome</keyword>
<dbReference type="Proteomes" id="UP000837857">
    <property type="component" value="Chromosome 2"/>
</dbReference>
<reference evidence="1" key="1">
    <citation type="submission" date="2022-03" db="EMBL/GenBank/DDBJ databases">
        <authorList>
            <person name="Martin H S."/>
        </authorList>
    </citation>
    <scope>NUCLEOTIDE SEQUENCE</scope>
</reference>
<evidence type="ECO:0000313" key="2">
    <source>
        <dbReference type="Proteomes" id="UP000837857"/>
    </source>
</evidence>
<dbReference type="EMBL" id="OW152814">
    <property type="protein sequence ID" value="CAH2050199.1"/>
    <property type="molecule type" value="Genomic_DNA"/>
</dbReference>
<feature type="non-terminal residue" evidence="1">
    <location>
        <position position="74"/>
    </location>
</feature>
<name>A0ABN8IFG6_9NEOP</name>
<gene>
    <name evidence="1" type="ORF">IPOD504_LOCUS7299</name>
</gene>
<protein>
    <submittedName>
        <fullName evidence="1">Uncharacterized protein</fullName>
    </submittedName>
</protein>